<dbReference type="SUPFAM" id="SSF52172">
    <property type="entry name" value="CheY-like"/>
    <property type="match status" value="1"/>
</dbReference>
<feature type="compositionally biased region" description="Basic and acidic residues" evidence="2">
    <location>
        <begin position="155"/>
        <end position="165"/>
    </location>
</feature>
<keyword evidence="1" id="KW-0597">Phosphoprotein</keyword>
<evidence type="ECO:0000313" key="5">
    <source>
        <dbReference type="Proteomes" id="UP000502508"/>
    </source>
</evidence>
<dbReference type="PROSITE" id="PS50110">
    <property type="entry name" value="RESPONSE_REGULATORY"/>
    <property type="match status" value="1"/>
</dbReference>
<dbReference type="EMBL" id="AP022870">
    <property type="protein sequence ID" value="BCB78228.1"/>
    <property type="molecule type" value="Genomic_DNA"/>
</dbReference>
<dbReference type="CDD" id="cd17557">
    <property type="entry name" value="REC_Rcp-like"/>
    <property type="match status" value="1"/>
</dbReference>
<reference evidence="4 5" key="1">
    <citation type="submission" date="2020-03" db="EMBL/GenBank/DDBJ databases">
        <title>Whole genome shotgun sequence of Phytohabitans flavus NBRC 107702.</title>
        <authorList>
            <person name="Komaki H."/>
            <person name="Tamura T."/>
        </authorList>
    </citation>
    <scope>NUCLEOTIDE SEQUENCE [LARGE SCALE GENOMIC DNA]</scope>
    <source>
        <strain evidence="4 5">NBRC 107702</strain>
    </source>
</reference>
<sequence length="165" mass="18261">MTDGQTAPLRVLVVEDDPGDLALVESAFADHLAPVSLDHVEDGTEALAFLRREDRYADAPRPDLILLDLNMPRMDGRQVLAVIKSEDDLKAIPVVVFTTSATPSDIDDSYTAHANAYVTKPIDLDDFERVLAEIRTFYGHTVRLPRRQPAPPQHDSSRTEADPDS</sequence>
<dbReference type="KEGG" id="pfla:Pflav_046380"/>
<evidence type="ECO:0000256" key="2">
    <source>
        <dbReference type="SAM" id="MobiDB-lite"/>
    </source>
</evidence>
<dbReference type="PANTHER" id="PTHR44520:SF2">
    <property type="entry name" value="RESPONSE REGULATOR RCP1"/>
    <property type="match status" value="1"/>
</dbReference>
<proteinExistence type="predicted"/>
<dbReference type="Pfam" id="PF00072">
    <property type="entry name" value="Response_reg"/>
    <property type="match status" value="1"/>
</dbReference>
<feature type="modified residue" description="4-aspartylphosphate" evidence="1">
    <location>
        <position position="68"/>
    </location>
</feature>
<dbReference type="PANTHER" id="PTHR44520">
    <property type="entry name" value="RESPONSE REGULATOR RCP1-RELATED"/>
    <property type="match status" value="1"/>
</dbReference>
<dbReference type="AlphaFoldDB" id="A0A6F8XWW4"/>
<dbReference type="RefSeq" id="WP_173037807.1">
    <property type="nucleotide sequence ID" value="NZ_AP022870.1"/>
</dbReference>
<evidence type="ECO:0000313" key="4">
    <source>
        <dbReference type="EMBL" id="BCB78228.1"/>
    </source>
</evidence>
<keyword evidence="5" id="KW-1185">Reference proteome</keyword>
<feature type="region of interest" description="Disordered" evidence="2">
    <location>
        <begin position="143"/>
        <end position="165"/>
    </location>
</feature>
<organism evidence="4 5">
    <name type="scientific">Phytohabitans flavus</name>
    <dbReference type="NCBI Taxonomy" id="1076124"/>
    <lineage>
        <taxon>Bacteria</taxon>
        <taxon>Bacillati</taxon>
        <taxon>Actinomycetota</taxon>
        <taxon>Actinomycetes</taxon>
        <taxon>Micromonosporales</taxon>
        <taxon>Micromonosporaceae</taxon>
    </lineage>
</organism>
<reference evidence="4 5" key="2">
    <citation type="submission" date="2020-03" db="EMBL/GenBank/DDBJ databases">
        <authorList>
            <person name="Ichikawa N."/>
            <person name="Kimura A."/>
            <person name="Kitahashi Y."/>
            <person name="Uohara A."/>
        </authorList>
    </citation>
    <scope>NUCLEOTIDE SEQUENCE [LARGE SCALE GENOMIC DNA]</scope>
    <source>
        <strain evidence="4 5">NBRC 107702</strain>
    </source>
</reference>
<dbReference type="InterPro" id="IPR001789">
    <property type="entry name" value="Sig_transdc_resp-reg_receiver"/>
</dbReference>
<dbReference type="Gene3D" id="3.40.50.2300">
    <property type="match status" value="1"/>
</dbReference>
<gene>
    <name evidence="4" type="ORF">Pflav_046380</name>
</gene>
<protein>
    <submittedName>
        <fullName evidence="4">Two-component system response regulator</fullName>
    </submittedName>
</protein>
<dbReference type="Proteomes" id="UP000502508">
    <property type="component" value="Chromosome"/>
</dbReference>
<feature type="domain" description="Response regulatory" evidence="3">
    <location>
        <begin position="10"/>
        <end position="135"/>
    </location>
</feature>
<evidence type="ECO:0000256" key="1">
    <source>
        <dbReference type="PROSITE-ProRule" id="PRU00169"/>
    </source>
</evidence>
<dbReference type="InterPro" id="IPR052893">
    <property type="entry name" value="TCS_response_regulator"/>
</dbReference>
<evidence type="ECO:0000259" key="3">
    <source>
        <dbReference type="PROSITE" id="PS50110"/>
    </source>
</evidence>
<accession>A0A6F8XWW4</accession>
<dbReference type="SMART" id="SM00448">
    <property type="entry name" value="REC"/>
    <property type="match status" value="1"/>
</dbReference>
<dbReference type="InterPro" id="IPR011006">
    <property type="entry name" value="CheY-like_superfamily"/>
</dbReference>
<dbReference type="GO" id="GO:0000160">
    <property type="term" value="P:phosphorelay signal transduction system"/>
    <property type="evidence" value="ECO:0007669"/>
    <property type="project" value="InterPro"/>
</dbReference>
<name>A0A6F8XWW4_9ACTN</name>